<proteinExistence type="predicted"/>
<keyword evidence="1" id="KW-0812">Transmembrane</keyword>
<sequence>MSSLYMCWFKRKKRSSEDSYNSIDSPSNDRKWPLWKMILVWSLVALFALVLLVFLLIFVVFPITFWLCYTLQRFMTFIPINSPKNPNFNDPGSYGIQNVQNFYITVPDYYDTEKLTKIGAWLILPENYPTTISNAINITEILQNTSSDILFYLHGVAANRAKPISQYTLFRKYFLVIAIDHRGYGDSGEDVELSEDAIVSDNLHIFDWLRKINSKSNIYYWGHSLGTGISCHTVSSLKEKKDFVPHGLVLEAPFTSMADEIAHVMGKVFGWLAYFNATIVRPVGENGILFESSRNILNINCPIMIMNAKDDGVIPWTFGERLYHTAIEKRNLNKQGNITFHSFPADKAYGHNDVTTDPSVPHLIEDFIQMCNEFNQNNRLS</sequence>
<evidence type="ECO:0000256" key="1">
    <source>
        <dbReference type="SAM" id="Phobius"/>
    </source>
</evidence>
<evidence type="ECO:0000259" key="2">
    <source>
        <dbReference type="Pfam" id="PF00561"/>
    </source>
</evidence>
<feature type="domain" description="AB hydrolase-1" evidence="2">
    <location>
        <begin position="150"/>
        <end position="285"/>
    </location>
</feature>
<dbReference type="GO" id="GO:0004622">
    <property type="term" value="F:phosphatidylcholine lysophospholipase activity"/>
    <property type="evidence" value="ECO:0007669"/>
    <property type="project" value="TreeGrafter"/>
</dbReference>
<dbReference type="GO" id="GO:0052651">
    <property type="term" value="P:monoacylglycerol catabolic process"/>
    <property type="evidence" value="ECO:0007669"/>
    <property type="project" value="TreeGrafter"/>
</dbReference>
<name>A0A834HQ58_RHYFE</name>
<dbReference type="GO" id="GO:0006660">
    <property type="term" value="P:phosphatidylserine catabolic process"/>
    <property type="evidence" value="ECO:0007669"/>
    <property type="project" value="TreeGrafter"/>
</dbReference>
<gene>
    <name evidence="3" type="ORF">GWI33_020645</name>
</gene>
<dbReference type="InterPro" id="IPR029058">
    <property type="entry name" value="AB_hydrolase_fold"/>
</dbReference>
<organism evidence="3 4">
    <name type="scientific">Rhynchophorus ferrugineus</name>
    <name type="common">Red palm weevil</name>
    <name type="synonym">Curculio ferrugineus</name>
    <dbReference type="NCBI Taxonomy" id="354439"/>
    <lineage>
        <taxon>Eukaryota</taxon>
        <taxon>Metazoa</taxon>
        <taxon>Ecdysozoa</taxon>
        <taxon>Arthropoda</taxon>
        <taxon>Hexapoda</taxon>
        <taxon>Insecta</taxon>
        <taxon>Pterygota</taxon>
        <taxon>Neoptera</taxon>
        <taxon>Endopterygota</taxon>
        <taxon>Coleoptera</taxon>
        <taxon>Polyphaga</taxon>
        <taxon>Cucujiformia</taxon>
        <taxon>Curculionidae</taxon>
        <taxon>Dryophthorinae</taxon>
        <taxon>Rhynchophorus</taxon>
    </lineage>
</organism>
<dbReference type="Gene3D" id="3.40.50.1820">
    <property type="entry name" value="alpha/beta hydrolase"/>
    <property type="match status" value="1"/>
</dbReference>
<dbReference type="InterPro" id="IPR000073">
    <property type="entry name" value="AB_hydrolase_1"/>
</dbReference>
<dbReference type="Pfam" id="PF00561">
    <property type="entry name" value="Abhydrolase_1"/>
    <property type="match status" value="1"/>
</dbReference>
<keyword evidence="1" id="KW-0472">Membrane</keyword>
<keyword evidence="4" id="KW-1185">Reference proteome</keyword>
<protein>
    <recommendedName>
        <fullName evidence="2">AB hydrolase-1 domain-containing protein</fullName>
    </recommendedName>
</protein>
<dbReference type="AlphaFoldDB" id="A0A834HQ58"/>
<dbReference type="GO" id="GO:0005789">
    <property type="term" value="C:endoplasmic reticulum membrane"/>
    <property type="evidence" value="ECO:0007669"/>
    <property type="project" value="TreeGrafter"/>
</dbReference>
<reference evidence="3" key="1">
    <citation type="submission" date="2020-08" db="EMBL/GenBank/DDBJ databases">
        <title>Genome sequencing and assembly of the red palm weevil Rhynchophorus ferrugineus.</title>
        <authorList>
            <person name="Dias G.B."/>
            <person name="Bergman C.M."/>
            <person name="Manee M."/>
        </authorList>
    </citation>
    <scope>NUCLEOTIDE SEQUENCE</scope>
    <source>
        <strain evidence="3">AA-2017</strain>
        <tissue evidence="3">Whole larva</tissue>
    </source>
</reference>
<evidence type="ECO:0000313" key="4">
    <source>
        <dbReference type="Proteomes" id="UP000625711"/>
    </source>
</evidence>
<dbReference type="GO" id="GO:0047372">
    <property type="term" value="F:monoacylglycerol lipase activity"/>
    <property type="evidence" value="ECO:0007669"/>
    <property type="project" value="TreeGrafter"/>
</dbReference>
<dbReference type="Proteomes" id="UP000625711">
    <property type="component" value="Unassembled WGS sequence"/>
</dbReference>
<dbReference type="SUPFAM" id="SSF53474">
    <property type="entry name" value="alpha/beta-Hydrolases"/>
    <property type="match status" value="1"/>
</dbReference>
<dbReference type="PANTHER" id="PTHR12277">
    <property type="entry name" value="ALPHA/BETA HYDROLASE DOMAIN-CONTAINING PROTEIN"/>
    <property type="match status" value="1"/>
</dbReference>
<dbReference type="EMBL" id="JAACXV010014582">
    <property type="protein sequence ID" value="KAF7265899.1"/>
    <property type="molecule type" value="Genomic_DNA"/>
</dbReference>
<dbReference type="OrthoDB" id="10249433at2759"/>
<keyword evidence="1" id="KW-1133">Transmembrane helix</keyword>
<dbReference type="PANTHER" id="PTHR12277:SF194">
    <property type="entry name" value="FI04476P"/>
    <property type="match status" value="1"/>
</dbReference>
<evidence type="ECO:0000313" key="3">
    <source>
        <dbReference type="EMBL" id="KAF7265899.1"/>
    </source>
</evidence>
<accession>A0A834HQ58</accession>
<comment type="caution">
    <text evidence="3">The sequence shown here is derived from an EMBL/GenBank/DDBJ whole genome shotgun (WGS) entry which is preliminary data.</text>
</comment>
<feature type="transmembrane region" description="Helical" evidence="1">
    <location>
        <begin position="38"/>
        <end position="67"/>
    </location>
</feature>